<evidence type="ECO:0000313" key="3">
    <source>
        <dbReference type="Proteomes" id="UP000784294"/>
    </source>
</evidence>
<accession>A0A3S5FCQ1</accession>
<evidence type="ECO:0000313" key="2">
    <source>
        <dbReference type="EMBL" id="VEL13995.1"/>
    </source>
</evidence>
<gene>
    <name evidence="2" type="ORF">PXEA_LOCUS7435</name>
</gene>
<keyword evidence="3" id="KW-1185">Reference proteome</keyword>
<dbReference type="AlphaFoldDB" id="A0A3S5FCQ1"/>
<protein>
    <submittedName>
        <fullName evidence="2">Uncharacterized protein</fullName>
    </submittedName>
</protein>
<feature type="region of interest" description="Disordered" evidence="1">
    <location>
        <begin position="159"/>
        <end position="204"/>
    </location>
</feature>
<dbReference type="InterPro" id="IPR019128">
    <property type="entry name" value="Dcc1"/>
</dbReference>
<dbReference type="Proteomes" id="UP000784294">
    <property type="component" value="Unassembled WGS sequence"/>
</dbReference>
<dbReference type="Pfam" id="PF09724">
    <property type="entry name" value="Dcc1"/>
    <property type="match status" value="1"/>
</dbReference>
<reference evidence="2" key="1">
    <citation type="submission" date="2018-11" db="EMBL/GenBank/DDBJ databases">
        <authorList>
            <consortium name="Pathogen Informatics"/>
        </authorList>
    </citation>
    <scope>NUCLEOTIDE SEQUENCE</scope>
</reference>
<dbReference type="GO" id="GO:0031390">
    <property type="term" value="C:Ctf18 RFC-like complex"/>
    <property type="evidence" value="ECO:0007669"/>
    <property type="project" value="InterPro"/>
</dbReference>
<dbReference type="GO" id="GO:0007064">
    <property type="term" value="P:mitotic sister chromatid cohesion"/>
    <property type="evidence" value="ECO:0007669"/>
    <property type="project" value="InterPro"/>
</dbReference>
<comment type="caution">
    <text evidence="2">The sequence shown here is derived from an EMBL/GenBank/DDBJ whole genome shotgun (WGS) entry which is preliminary data.</text>
</comment>
<dbReference type="OrthoDB" id="5199543at2759"/>
<name>A0A3S5FCQ1_9PLAT</name>
<evidence type="ECO:0000256" key="1">
    <source>
        <dbReference type="SAM" id="MobiDB-lite"/>
    </source>
</evidence>
<dbReference type="EMBL" id="CAAALY010019641">
    <property type="protein sequence ID" value="VEL13995.1"/>
    <property type="molecule type" value="Genomic_DNA"/>
</dbReference>
<organism evidence="2 3">
    <name type="scientific">Protopolystoma xenopodis</name>
    <dbReference type="NCBI Taxonomy" id="117903"/>
    <lineage>
        <taxon>Eukaryota</taxon>
        <taxon>Metazoa</taxon>
        <taxon>Spiralia</taxon>
        <taxon>Lophotrochozoa</taxon>
        <taxon>Platyhelminthes</taxon>
        <taxon>Monogenea</taxon>
        <taxon>Polyopisthocotylea</taxon>
        <taxon>Polystomatidea</taxon>
        <taxon>Polystomatidae</taxon>
        <taxon>Protopolystoma</taxon>
    </lineage>
</organism>
<proteinExistence type="predicted"/>
<feature type="compositionally biased region" description="Low complexity" evidence="1">
    <location>
        <begin position="163"/>
        <end position="176"/>
    </location>
</feature>
<sequence length="242" mass="26756">MKICLFPRVSRISRLIAEHLLSVIHRFALDDFISAWRASLPGASHYSVVRPRLHRHLLCRGRAICESLVSTPTSGCGGGAAASATTLSRYFLPTYSSISALASEDLVDSSMEARIRTLFSLKSCWPEAELAGYLEDLVPPPPAKEQYVFIRPRFTDNWECPSSDESTSATSTDIESPASGDEDSTDSKLRSSRSSNRQFKQIVYDQPKPVNPAIGAILGRICRASTIQNGQRVYTEKHAKMF</sequence>